<dbReference type="RefSeq" id="WP_329512995.1">
    <property type="nucleotide sequence ID" value="NZ_JAYWVC010000453.1"/>
</dbReference>
<gene>
    <name evidence="3" type="ORF">VXC91_44265</name>
</gene>
<evidence type="ECO:0000313" key="3">
    <source>
        <dbReference type="EMBL" id="MED7828666.1"/>
    </source>
</evidence>
<dbReference type="InterPro" id="IPR038721">
    <property type="entry name" value="IS701-like_DDE_dom"/>
</dbReference>
<dbReference type="NCBIfam" id="NF041680">
    <property type="entry name" value="transp_NF041680"/>
    <property type="match status" value="1"/>
</dbReference>
<reference evidence="3" key="1">
    <citation type="submission" date="2024-01" db="EMBL/GenBank/DDBJ databases">
        <title>First draft genome sequence data of TA4-1, the type strain of Gram-positive actinobacterium Streptomyces chiangmaiensis.</title>
        <authorList>
            <person name="Yasawong M."/>
            <person name="Nantapong N."/>
        </authorList>
    </citation>
    <scope>NUCLEOTIDE SEQUENCE</scope>
    <source>
        <strain evidence="3">TA4-1</strain>
    </source>
</reference>
<proteinExistence type="predicted"/>
<accession>A0ABU7FX00</accession>
<comment type="caution">
    <text evidence="3">The sequence shown here is derived from an EMBL/GenBank/DDBJ whole genome shotgun (WGS) entry which is preliminary data.</text>
</comment>
<feature type="compositionally biased region" description="Pro residues" evidence="1">
    <location>
        <begin position="451"/>
        <end position="460"/>
    </location>
</feature>
<dbReference type="Pfam" id="PF13546">
    <property type="entry name" value="DDE_5"/>
    <property type="match status" value="1"/>
</dbReference>
<evidence type="ECO:0000259" key="2">
    <source>
        <dbReference type="Pfam" id="PF13546"/>
    </source>
</evidence>
<keyword evidence="4" id="KW-1185">Reference proteome</keyword>
<dbReference type="Proteomes" id="UP001333996">
    <property type="component" value="Unassembled WGS sequence"/>
</dbReference>
<evidence type="ECO:0000256" key="1">
    <source>
        <dbReference type="SAM" id="MobiDB-lite"/>
    </source>
</evidence>
<dbReference type="InterPro" id="IPR012337">
    <property type="entry name" value="RNaseH-like_sf"/>
</dbReference>
<protein>
    <submittedName>
        <fullName evidence="3">NF041680 family putative transposase</fullName>
    </submittedName>
</protein>
<feature type="domain" description="Transposase IS701-like DDE" evidence="2">
    <location>
        <begin position="31"/>
        <end position="295"/>
    </location>
</feature>
<feature type="region of interest" description="Disordered" evidence="1">
    <location>
        <begin position="441"/>
        <end position="460"/>
    </location>
</feature>
<dbReference type="SUPFAM" id="SSF53098">
    <property type="entry name" value="Ribonuclease H-like"/>
    <property type="match status" value="1"/>
</dbReference>
<organism evidence="3 4">
    <name type="scientific">Streptomyces chiangmaiensis</name>
    <dbReference type="NCBI Taxonomy" id="766497"/>
    <lineage>
        <taxon>Bacteria</taxon>
        <taxon>Bacillati</taxon>
        <taxon>Actinomycetota</taxon>
        <taxon>Actinomycetes</taxon>
        <taxon>Kitasatosporales</taxon>
        <taxon>Streptomycetaceae</taxon>
        <taxon>Streptomyces</taxon>
    </lineage>
</organism>
<sequence length="460" mass="50917">MAVGPTMPGLAAVVEGEAVARRRLTAFRKGLYQCLCWRADALFELVDAVLTAPGRVGSLVELSEVNAFRRGHGALYDALACGTVDTGALRGLLAGAWEPPVDDGPLKIAVDVSPWPRPDAETSAERCHCYTACRCDGSRKTIPGWPYSFAAGLEWGASSWTVLLDAVRIGPDDDATLATVRQVAWVVEQLTATSLLTDRPAPVMVFDSGYDLSRISYLAGREGLAVQVLGRVRSDRVFYGAASACRRDARPGRPPRHGERYPLKAWASWPAPDEQLHADSPRYGKVEVSAWHGLHQKLGRQGGWARLPARDELPIVAGTLVRIHVEHLPGSRTPEDVWLWHNAPAGTAFDLEVLWKTYLRRFDLEHTFKTLKTLLGWTLPQIRTPAQGDRWTWLILAAYTQLRPARHLAPDLRRRWEKPLPVHRALTPGRVHRGFAHLRRLMGTPARKPKPTTPGPGRPP</sequence>
<name>A0ABU7FX00_9ACTN</name>
<dbReference type="EMBL" id="JAYWVC010000453">
    <property type="protein sequence ID" value="MED7828666.1"/>
    <property type="molecule type" value="Genomic_DNA"/>
</dbReference>
<feature type="non-terminal residue" evidence="3">
    <location>
        <position position="460"/>
    </location>
</feature>
<evidence type="ECO:0000313" key="4">
    <source>
        <dbReference type="Proteomes" id="UP001333996"/>
    </source>
</evidence>